<name>A0ABY5YZV9_9ACTN</name>
<evidence type="ECO:0000256" key="1">
    <source>
        <dbReference type="SAM" id="Phobius"/>
    </source>
</evidence>
<keyword evidence="1" id="KW-0812">Transmembrane</keyword>
<evidence type="ECO:0008006" key="4">
    <source>
        <dbReference type="Google" id="ProtNLM"/>
    </source>
</evidence>
<accession>A0ABY5YZV9</accession>
<keyword evidence="3" id="KW-1185">Reference proteome</keyword>
<gene>
    <name evidence="2" type="ORF">Drose_22815</name>
</gene>
<keyword evidence="1" id="KW-0472">Membrane</keyword>
<dbReference type="Proteomes" id="UP001058271">
    <property type="component" value="Chromosome"/>
</dbReference>
<keyword evidence="1" id="KW-1133">Transmembrane helix</keyword>
<evidence type="ECO:0000313" key="3">
    <source>
        <dbReference type="Proteomes" id="UP001058271"/>
    </source>
</evidence>
<organism evidence="2 3">
    <name type="scientific">Dactylosporangium roseum</name>
    <dbReference type="NCBI Taxonomy" id="47989"/>
    <lineage>
        <taxon>Bacteria</taxon>
        <taxon>Bacillati</taxon>
        <taxon>Actinomycetota</taxon>
        <taxon>Actinomycetes</taxon>
        <taxon>Micromonosporales</taxon>
        <taxon>Micromonosporaceae</taxon>
        <taxon>Dactylosporangium</taxon>
    </lineage>
</organism>
<feature type="transmembrane region" description="Helical" evidence="1">
    <location>
        <begin position="6"/>
        <end position="27"/>
    </location>
</feature>
<protein>
    <recommendedName>
        <fullName evidence="4">Secreted protein</fullName>
    </recommendedName>
</protein>
<proteinExistence type="predicted"/>
<reference evidence="2" key="1">
    <citation type="submission" date="2021-04" db="EMBL/GenBank/DDBJ databases">
        <title>Biosynthetic gene clusters of Dactylosporangioum roseum.</title>
        <authorList>
            <person name="Hartkoorn R.C."/>
            <person name="Beaudoing E."/>
            <person name="Hot D."/>
            <person name="Moureu S."/>
        </authorList>
    </citation>
    <scope>NUCLEOTIDE SEQUENCE</scope>
    <source>
        <strain evidence="2">NRRL B-16295</strain>
    </source>
</reference>
<dbReference type="RefSeq" id="WP_260723376.1">
    <property type="nucleotide sequence ID" value="NZ_CP073721.1"/>
</dbReference>
<evidence type="ECO:0000313" key="2">
    <source>
        <dbReference type="EMBL" id="UWZ34083.1"/>
    </source>
</evidence>
<sequence>MNRLRWWAGAAVATVVLAVVAVFALGVPRRSAFLAREAPKACDLVTRDGPFGAVNVCTPLGRRTPPLGTPEGTAFLFLETERGPAVVRIDYSETGRQPFTARAVEIPAWEAPGISHDTAQRLKEAVNQRGGLRTQPWTVSGRA</sequence>
<dbReference type="EMBL" id="CP073721">
    <property type="protein sequence ID" value="UWZ34083.1"/>
    <property type="molecule type" value="Genomic_DNA"/>
</dbReference>